<evidence type="ECO:0000256" key="1">
    <source>
        <dbReference type="ARBA" id="ARBA00004141"/>
    </source>
</evidence>
<evidence type="ECO:0000256" key="5">
    <source>
        <dbReference type="ARBA" id="ARBA00022643"/>
    </source>
</evidence>
<dbReference type="GO" id="GO:0016020">
    <property type="term" value="C:membrane"/>
    <property type="evidence" value="ECO:0007669"/>
    <property type="project" value="UniProtKB-SubCell"/>
</dbReference>
<dbReference type="InterPro" id="IPR023465">
    <property type="entry name" value="Riboflavin_kinase_dom_sf"/>
</dbReference>
<dbReference type="SUPFAM" id="SSF82114">
    <property type="entry name" value="Riboflavin kinase-like"/>
    <property type="match status" value="1"/>
</dbReference>
<dbReference type="Gene3D" id="2.40.30.30">
    <property type="entry name" value="Riboflavin kinase-like"/>
    <property type="match status" value="1"/>
</dbReference>
<dbReference type="EC" id="2.7.1.26" evidence="3"/>
<dbReference type="PANTHER" id="PTHR32322">
    <property type="entry name" value="INNER MEMBRANE TRANSPORTER"/>
    <property type="match status" value="1"/>
</dbReference>
<dbReference type="GO" id="GO:0008531">
    <property type="term" value="F:riboflavin kinase activity"/>
    <property type="evidence" value="ECO:0007669"/>
    <property type="project" value="UniProtKB-EC"/>
</dbReference>
<feature type="transmembrane region" description="Helical" evidence="13">
    <location>
        <begin position="137"/>
        <end position="157"/>
    </location>
</feature>
<keyword evidence="10 13" id="KW-1133">Transmembrane helix</keyword>
<feature type="transmembrane region" description="Helical" evidence="13">
    <location>
        <begin position="107"/>
        <end position="130"/>
    </location>
</feature>
<keyword evidence="8" id="KW-0547">Nucleotide-binding</keyword>
<comment type="caution">
    <text evidence="15">The sequence shown here is derived from an EMBL/GenBank/DDBJ whole genome shotgun (WGS) entry which is preliminary data.</text>
</comment>
<keyword evidence="4" id="KW-0285">Flavoprotein</keyword>
<evidence type="ECO:0000259" key="14">
    <source>
        <dbReference type="SMART" id="SM00904"/>
    </source>
</evidence>
<dbReference type="InterPro" id="IPR000620">
    <property type="entry name" value="EamA_dom"/>
</dbReference>
<feature type="transmembrane region" description="Helical" evidence="13">
    <location>
        <begin position="76"/>
        <end position="101"/>
    </location>
</feature>
<comment type="subcellular location">
    <subcellularLocation>
        <location evidence="1">Membrane</location>
        <topology evidence="1">Multi-pass membrane protein</topology>
    </subcellularLocation>
</comment>
<feature type="transmembrane region" description="Helical" evidence="13">
    <location>
        <begin position="199"/>
        <end position="218"/>
    </location>
</feature>
<evidence type="ECO:0000256" key="6">
    <source>
        <dbReference type="ARBA" id="ARBA00022679"/>
    </source>
</evidence>
<feature type="transmembrane region" description="Helical" evidence="13">
    <location>
        <begin position="169"/>
        <end position="187"/>
    </location>
</feature>
<dbReference type="Pfam" id="PF00892">
    <property type="entry name" value="EamA"/>
    <property type="match status" value="2"/>
</dbReference>
<keyword evidence="5" id="KW-0288">FMN</keyword>
<name>A0A1F5SR77_9BACT</name>
<comment type="catalytic activity">
    <reaction evidence="12">
        <text>riboflavin + ATP = FMN + ADP + H(+)</text>
        <dbReference type="Rhea" id="RHEA:14357"/>
        <dbReference type="ChEBI" id="CHEBI:15378"/>
        <dbReference type="ChEBI" id="CHEBI:30616"/>
        <dbReference type="ChEBI" id="CHEBI:57986"/>
        <dbReference type="ChEBI" id="CHEBI:58210"/>
        <dbReference type="ChEBI" id="CHEBI:456216"/>
        <dbReference type="EC" id="2.7.1.26"/>
    </reaction>
</comment>
<accession>A0A1F5SR77</accession>
<organism evidence="15 16">
    <name type="scientific">Candidatus Falkowbacteria bacterium RIFOXYA2_FULL_47_9</name>
    <dbReference type="NCBI Taxonomy" id="1797995"/>
    <lineage>
        <taxon>Bacteria</taxon>
        <taxon>Candidatus Falkowiibacteriota</taxon>
    </lineage>
</organism>
<dbReference type="Proteomes" id="UP000178925">
    <property type="component" value="Unassembled WGS sequence"/>
</dbReference>
<evidence type="ECO:0000256" key="9">
    <source>
        <dbReference type="ARBA" id="ARBA00022840"/>
    </source>
</evidence>
<keyword evidence="11 13" id="KW-0472">Membrane</keyword>
<evidence type="ECO:0000313" key="16">
    <source>
        <dbReference type="Proteomes" id="UP000178925"/>
    </source>
</evidence>
<dbReference type="EMBL" id="MFGC01000007">
    <property type="protein sequence ID" value="OGF28681.1"/>
    <property type="molecule type" value="Genomic_DNA"/>
</dbReference>
<dbReference type="GO" id="GO:0005524">
    <property type="term" value="F:ATP binding"/>
    <property type="evidence" value="ECO:0007669"/>
    <property type="project" value="UniProtKB-KW"/>
</dbReference>
<dbReference type="InterPro" id="IPR015865">
    <property type="entry name" value="Riboflavin_kinase_bac/euk"/>
</dbReference>
<feature type="transmembrane region" description="Helical" evidence="13">
    <location>
        <begin position="286"/>
        <end position="304"/>
    </location>
</feature>
<dbReference type="SMART" id="SM00904">
    <property type="entry name" value="Flavokinase"/>
    <property type="match status" value="1"/>
</dbReference>
<evidence type="ECO:0000256" key="11">
    <source>
        <dbReference type="ARBA" id="ARBA00023136"/>
    </source>
</evidence>
<dbReference type="AlphaFoldDB" id="A0A1F5SR77"/>
<reference evidence="15 16" key="1">
    <citation type="journal article" date="2016" name="Nat. Commun.">
        <title>Thousands of microbial genomes shed light on interconnected biogeochemical processes in an aquifer system.</title>
        <authorList>
            <person name="Anantharaman K."/>
            <person name="Brown C.T."/>
            <person name="Hug L.A."/>
            <person name="Sharon I."/>
            <person name="Castelle C.J."/>
            <person name="Probst A.J."/>
            <person name="Thomas B.C."/>
            <person name="Singh A."/>
            <person name="Wilkins M.J."/>
            <person name="Karaoz U."/>
            <person name="Brodie E.L."/>
            <person name="Williams K.H."/>
            <person name="Hubbard S.S."/>
            <person name="Banfield J.F."/>
        </authorList>
    </citation>
    <scope>NUCLEOTIDE SEQUENCE [LARGE SCALE GENOMIC DNA]</scope>
</reference>
<evidence type="ECO:0000256" key="2">
    <source>
        <dbReference type="ARBA" id="ARBA00007362"/>
    </source>
</evidence>
<keyword evidence="9" id="KW-0067">ATP-binding</keyword>
<feature type="domain" description="Riboflavin kinase" evidence="14">
    <location>
        <begin position="311"/>
        <end position="424"/>
    </location>
</feature>
<dbReference type="InterPro" id="IPR050638">
    <property type="entry name" value="AA-Vitamin_Transporters"/>
</dbReference>
<evidence type="ECO:0000256" key="4">
    <source>
        <dbReference type="ARBA" id="ARBA00022630"/>
    </source>
</evidence>
<dbReference type="InterPro" id="IPR037185">
    <property type="entry name" value="EmrE-like"/>
</dbReference>
<sequence length="424" mass="46923">MSDITPAKKKLYVGALAIMLAAFLWSLDGTFIRPHLYELSASLVVFMEHFLGFMLLSPFLFLGWHRIRHLTTTDWAAVLWVSAFGGLLGTIMITKAFFAAFAFEASLATIVILQKLQPVFALALAAVILKERLSYRFYLWAALAVAAAYVLAFGAADLRVVNVVLENKAALYALIAAFAFGSSTVFGKRLTNHLDFRSVTVLRFGVTTILALAVILITDDLWQVATINAAQWQLLFLIVFSSGAVALFIYYFGLKLVPASVATIAEMFWPLSAIVLDYVINGNMLTPLQFAASAVLLIAMYFVVKSGQTSVRTFRAAVIPGRGVGHSLGFATANLDKVNLDIAHGVYVVRVRVNEREYRGLLHFGYLETFKLGPSVELYLKDFTGNLYGVTVEVEIVKKLREVRRFKDSTALREQIYRDVAALS</sequence>
<comment type="similarity">
    <text evidence="2">Belongs to the EamA transporter family.</text>
</comment>
<evidence type="ECO:0000256" key="12">
    <source>
        <dbReference type="ARBA" id="ARBA00047880"/>
    </source>
</evidence>
<dbReference type="Pfam" id="PF01687">
    <property type="entry name" value="Flavokinase"/>
    <property type="match status" value="1"/>
</dbReference>
<keyword evidence="6" id="KW-0808">Transferase</keyword>
<gene>
    <name evidence="15" type="ORF">A2242_00325</name>
</gene>
<evidence type="ECO:0000256" key="10">
    <source>
        <dbReference type="ARBA" id="ARBA00022989"/>
    </source>
</evidence>
<evidence type="ECO:0000256" key="3">
    <source>
        <dbReference type="ARBA" id="ARBA00012105"/>
    </source>
</evidence>
<dbReference type="SUPFAM" id="SSF103481">
    <property type="entry name" value="Multidrug resistance efflux transporter EmrE"/>
    <property type="match status" value="2"/>
</dbReference>
<feature type="transmembrane region" description="Helical" evidence="13">
    <location>
        <begin position="230"/>
        <end position="252"/>
    </location>
</feature>
<feature type="transmembrane region" description="Helical" evidence="13">
    <location>
        <begin position="44"/>
        <end position="64"/>
    </location>
</feature>
<evidence type="ECO:0000256" key="13">
    <source>
        <dbReference type="SAM" id="Phobius"/>
    </source>
</evidence>
<protein>
    <recommendedName>
        <fullName evidence="3">riboflavin kinase</fullName>
        <ecNumber evidence="3">2.7.1.26</ecNumber>
    </recommendedName>
</protein>
<keyword evidence="7 13" id="KW-0812">Transmembrane</keyword>
<dbReference type="STRING" id="1797995.A2242_00325"/>
<proteinExistence type="inferred from homology"/>
<evidence type="ECO:0000313" key="15">
    <source>
        <dbReference type="EMBL" id="OGF28681.1"/>
    </source>
</evidence>
<evidence type="ECO:0000256" key="8">
    <source>
        <dbReference type="ARBA" id="ARBA00022741"/>
    </source>
</evidence>
<evidence type="ECO:0000256" key="7">
    <source>
        <dbReference type="ARBA" id="ARBA00022692"/>
    </source>
</evidence>
<dbReference type="GO" id="GO:0009231">
    <property type="term" value="P:riboflavin biosynthetic process"/>
    <property type="evidence" value="ECO:0007669"/>
    <property type="project" value="InterPro"/>
</dbReference>
<feature type="transmembrane region" description="Helical" evidence="13">
    <location>
        <begin position="12"/>
        <end position="32"/>
    </location>
</feature>
<feature type="transmembrane region" description="Helical" evidence="13">
    <location>
        <begin position="259"/>
        <end position="280"/>
    </location>
</feature>
<dbReference type="PANTHER" id="PTHR32322:SF2">
    <property type="entry name" value="EAMA DOMAIN-CONTAINING PROTEIN"/>
    <property type="match status" value="1"/>
</dbReference>